<evidence type="ECO:0000313" key="6">
    <source>
        <dbReference type="Proteomes" id="UP001562354"/>
    </source>
</evidence>
<dbReference type="Proteomes" id="UP001562354">
    <property type="component" value="Unassembled WGS sequence"/>
</dbReference>
<comment type="caution">
    <text evidence="5">The sequence shown here is derived from an EMBL/GenBank/DDBJ whole genome shotgun (WGS) entry which is preliminary data.</text>
</comment>
<feature type="compositionally biased region" description="Polar residues" evidence="3">
    <location>
        <begin position="83"/>
        <end position="92"/>
    </location>
</feature>
<evidence type="ECO:0000256" key="2">
    <source>
        <dbReference type="ARBA" id="ARBA00023306"/>
    </source>
</evidence>
<evidence type="ECO:0000313" key="5">
    <source>
        <dbReference type="EMBL" id="KAL1310628.1"/>
    </source>
</evidence>
<dbReference type="InterPro" id="IPR038090">
    <property type="entry name" value="Cdt1_C_WH_dom_sf"/>
</dbReference>
<dbReference type="Pfam" id="PF16679">
    <property type="entry name" value="CDT1_C"/>
    <property type="match status" value="1"/>
</dbReference>
<evidence type="ECO:0000259" key="4">
    <source>
        <dbReference type="Pfam" id="PF16679"/>
    </source>
</evidence>
<evidence type="ECO:0000256" key="1">
    <source>
        <dbReference type="ARBA" id="ARBA00008356"/>
    </source>
</evidence>
<feature type="region of interest" description="Disordered" evidence="3">
    <location>
        <begin position="74"/>
        <end position="122"/>
    </location>
</feature>
<comment type="similarity">
    <text evidence="1">Belongs to the Cdt1 family.</text>
</comment>
<feature type="region of interest" description="Disordered" evidence="3">
    <location>
        <begin position="1"/>
        <end position="42"/>
    </location>
</feature>
<dbReference type="Gene3D" id="1.10.10.1420">
    <property type="entry name" value="DNA replication factor Cdt1, C-terminal WH domain"/>
    <property type="match status" value="1"/>
</dbReference>
<gene>
    <name evidence="5" type="ORF">AAFC00_000899</name>
</gene>
<dbReference type="Pfam" id="PF26121">
    <property type="entry name" value="HTH_CDT1"/>
    <property type="match status" value="1"/>
</dbReference>
<reference evidence="5 6" key="1">
    <citation type="submission" date="2024-07" db="EMBL/GenBank/DDBJ databases">
        <title>Draft sequence of the Neodothiora populina.</title>
        <authorList>
            <person name="Drown D.D."/>
            <person name="Schuette U.S."/>
            <person name="Buechlein A.B."/>
            <person name="Rusch D.R."/>
            <person name="Winton L.W."/>
            <person name="Adams G.A."/>
        </authorList>
    </citation>
    <scope>NUCLEOTIDE SEQUENCE [LARGE SCALE GENOMIC DNA]</scope>
    <source>
        <strain evidence="5 6">CPC 39397</strain>
    </source>
</reference>
<feature type="compositionally biased region" description="Polar residues" evidence="3">
    <location>
        <begin position="13"/>
        <end position="29"/>
    </location>
</feature>
<evidence type="ECO:0000256" key="3">
    <source>
        <dbReference type="SAM" id="MobiDB-lite"/>
    </source>
</evidence>
<dbReference type="InterPro" id="IPR032054">
    <property type="entry name" value="Cdt1_C"/>
</dbReference>
<dbReference type="EMBL" id="JBFMKM010000003">
    <property type="protein sequence ID" value="KAL1310628.1"/>
    <property type="molecule type" value="Genomic_DNA"/>
</dbReference>
<protein>
    <recommendedName>
        <fullName evidence="4">DNA replication factor Cdt1 C-terminal domain-containing protein</fullName>
    </recommendedName>
</protein>
<keyword evidence="6" id="KW-1185">Reference proteome</keyword>
<organism evidence="5 6">
    <name type="scientific">Neodothiora populina</name>
    <dbReference type="NCBI Taxonomy" id="2781224"/>
    <lineage>
        <taxon>Eukaryota</taxon>
        <taxon>Fungi</taxon>
        <taxon>Dikarya</taxon>
        <taxon>Ascomycota</taxon>
        <taxon>Pezizomycotina</taxon>
        <taxon>Dothideomycetes</taxon>
        <taxon>Dothideomycetidae</taxon>
        <taxon>Dothideales</taxon>
        <taxon>Dothioraceae</taxon>
        <taxon>Neodothiora</taxon>
    </lineage>
</organism>
<name>A0ABR3PME8_9PEZI</name>
<dbReference type="RefSeq" id="XP_069203477.1">
    <property type="nucleotide sequence ID" value="XM_069347633.1"/>
</dbReference>
<feature type="domain" description="DNA replication factor Cdt1 C-terminal" evidence="4">
    <location>
        <begin position="361"/>
        <end position="456"/>
    </location>
</feature>
<sequence>MPTMMRRRATVQPAEQSKQTIPTAAQKSISHYGRVMKPQKVDHSAKKRRGLLEEGIQISPIGDVIEVVPRKVQKTRAAEPTIPESQPITSASTRKRKNDDVTETPQHKRFKNDVPPTPAETPSRAALHLFDKLTIDNVTSTSVEAQIPYDTPPLTPRSLGEAPGSDSIEQLPPPLQDLARLFSSFLTSTSLYYAHNGSGSPLQLSFVLHNVTKAWKKRAVTETDIRRLLGILGDSAFEIVDNGDGMICLEQVDAVAGHFNQPELRLSFEKSLCQQWSTWVRDSSNKRQEVSRFIDQLPLIGVREGDLVSVKPAGSVRGQNCLDDIRRGAAQAKLLVEKAGQRSVVAAEAKTSAGVTSRGSKLLDRILAKQQSISSRGGGPTQEEMDRKTALGRIEDVVPVLDVLAGSRPRVSFSTQTLISNLQNSLRNPISREEAEHCLELISGEIAPGFVSMIKSGQVKGIVIVRGGRPTNAELRQRLDRAGA</sequence>
<proteinExistence type="inferred from homology"/>
<keyword evidence="2" id="KW-0131">Cell cycle</keyword>
<dbReference type="GeneID" id="95974602"/>
<accession>A0ABR3PME8</accession>
<feature type="region of interest" description="Disordered" evidence="3">
    <location>
        <begin position="147"/>
        <end position="166"/>
    </location>
</feature>